<dbReference type="RefSeq" id="WP_213639676.1">
    <property type="nucleotide sequence ID" value="NZ_JADPMV010000001.1"/>
</dbReference>
<evidence type="ECO:0000313" key="3">
    <source>
        <dbReference type="EMBL" id="MBS7662379.1"/>
    </source>
</evidence>
<dbReference type="EMBL" id="JADPMV010000001">
    <property type="protein sequence ID" value="MBS7662379.1"/>
    <property type="molecule type" value="Genomic_DNA"/>
</dbReference>
<protein>
    <submittedName>
        <fullName evidence="3">ABC transporter substrate-binding protein</fullName>
    </submittedName>
</protein>
<organism evidence="3 4">
    <name type="scientific">Pseudomonas lalucatii</name>
    <dbReference type="NCBI Taxonomy" id="1424203"/>
    <lineage>
        <taxon>Bacteria</taxon>
        <taxon>Pseudomonadati</taxon>
        <taxon>Pseudomonadota</taxon>
        <taxon>Gammaproteobacteria</taxon>
        <taxon>Pseudomonadales</taxon>
        <taxon>Pseudomonadaceae</taxon>
        <taxon>Pseudomonas</taxon>
    </lineage>
</organism>
<evidence type="ECO:0000256" key="1">
    <source>
        <dbReference type="SAM" id="SignalP"/>
    </source>
</evidence>
<feature type="domain" description="Solute-binding protein family 3/N-terminal" evidence="2">
    <location>
        <begin position="43"/>
        <end position="244"/>
    </location>
</feature>
<feature type="chain" id="PRO_5047053937" evidence="1">
    <location>
        <begin position="22"/>
        <end position="244"/>
    </location>
</feature>
<dbReference type="PANTHER" id="PTHR38834">
    <property type="entry name" value="PERIPLASMIC SUBSTRATE BINDING PROTEIN FAMILY 3"/>
    <property type="match status" value="1"/>
</dbReference>
<dbReference type="PANTHER" id="PTHR38834:SF3">
    <property type="entry name" value="SOLUTE-BINDING PROTEIN FAMILY 3_N-TERMINAL DOMAIN-CONTAINING PROTEIN"/>
    <property type="match status" value="1"/>
</dbReference>
<feature type="signal peptide" evidence="1">
    <location>
        <begin position="1"/>
        <end position="21"/>
    </location>
</feature>
<dbReference type="Proteomes" id="UP001196601">
    <property type="component" value="Unassembled WGS sequence"/>
</dbReference>
<comment type="caution">
    <text evidence="3">The sequence shown here is derived from an EMBL/GenBank/DDBJ whole genome shotgun (WGS) entry which is preliminary data.</text>
</comment>
<proteinExistence type="predicted"/>
<dbReference type="Gene3D" id="3.40.190.10">
    <property type="entry name" value="Periplasmic binding protein-like II"/>
    <property type="match status" value="2"/>
</dbReference>
<dbReference type="SUPFAM" id="SSF53850">
    <property type="entry name" value="Periplasmic binding protein-like II"/>
    <property type="match status" value="1"/>
</dbReference>
<accession>A0ABS5Q155</accession>
<reference evidence="3 4" key="1">
    <citation type="journal article" date="2021" name="Syst. Appl. Microbiol.">
        <title>Pseudomonas lalucatii sp. nov. isolated from Vallgornera, a karstic cave in Mallorca, Western Mediterranean.</title>
        <authorList>
            <person name="Busquets A."/>
            <person name="Mulet M."/>
            <person name="Gomila M."/>
            <person name="Garcia-Valdes E."/>
        </authorList>
    </citation>
    <scope>NUCLEOTIDE SEQUENCE [LARGE SCALE GENOMIC DNA]</scope>
    <source>
        <strain evidence="3 4">R1b54</strain>
    </source>
</reference>
<dbReference type="InterPro" id="IPR001638">
    <property type="entry name" value="Solute-binding_3/MltF_N"/>
</dbReference>
<name>A0ABS5Q155_9PSED</name>
<sequence length="244" mass="26858">MPAVRLFAVVLLLCEVGLAHAQNLVLLTENLAPFNQAVSGRNFAKNEGVTGISSDTLRAVCARAGVECQQILRFPWARVYQQALNEPGYGLFSTARTPAREKQFKWVGPIASNDWVLMARADSPIRLGSLQEAAQYRIGGYQGDAISQYLIDRGLPVQLALRDNKSLEKLVKGQVDLWVTADPGGRYLARQEGVDALRVVQRFHTAELYLALNLATPDALVQRLQGALDALRAEGELSRIVARY</sequence>
<dbReference type="Pfam" id="PF00497">
    <property type="entry name" value="SBP_bac_3"/>
    <property type="match status" value="1"/>
</dbReference>
<evidence type="ECO:0000313" key="4">
    <source>
        <dbReference type="Proteomes" id="UP001196601"/>
    </source>
</evidence>
<keyword evidence="4" id="KW-1185">Reference proteome</keyword>
<keyword evidence="1" id="KW-0732">Signal</keyword>
<gene>
    <name evidence="3" type="ORF">I0D00_10565</name>
</gene>
<evidence type="ECO:0000259" key="2">
    <source>
        <dbReference type="Pfam" id="PF00497"/>
    </source>
</evidence>